<evidence type="ECO:0000313" key="2">
    <source>
        <dbReference type="Proteomes" id="UP000198741"/>
    </source>
</evidence>
<dbReference type="STRING" id="1090615.SAMN04515671_2938"/>
<dbReference type="AlphaFoldDB" id="A0A1H0Q0A8"/>
<organism evidence="1 2">
    <name type="scientific">Nakamurella panacisegetis</name>
    <dbReference type="NCBI Taxonomy" id="1090615"/>
    <lineage>
        <taxon>Bacteria</taxon>
        <taxon>Bacillati</taxon>
        <taxon>Actinomycetota</taxon>
        <taxon>Actinomycetes</taxon>
        <taxon>Nakamurellales</taxon>
        <taxon>Nakamurellaceae</taxon>
        <taxon>Nakamurella</taxon>
    </lineage>
</organism>
<proteinExistence type="predicted"/>
<reference evidence="1 2" key="1">
    <citation type="submission" date="2016-10" db="EMBL/GenBank/DDBJ databases">
        <authorList>
            <person name="de Groot N.N."/>
        </authorList>
    </citation>
    <scope>NUCLEOTIDE SEQUENCE [LARGE SCALE GENOMIC DNA]</scope>
    <source>
        <strain evidence="2">P4-7,KCTC 19426,CECT 7604</strain>
    </source>
</reference>
<accession>A0A1H0Q0A8</accession>
<evidence type="ECO:0000313" key="1">
    <source>
        <dbReference type="EMBL" id="SDP10166.1"/>
    </source>
</evidence>
<dbReference type="RefSeq" id="WP_090476995.1">
    <property type="nucleotide sequence ID" value="NZ_LT629710.1"/>
</dbReference>
<gene>
    <name evidence="1" type="ORF">SAMN04515671_2938</name>
</gene>
<sequence length="83" mass="9396">MKIPDVTPELLGVNERDLVAAPMLRNRTNRGEIASSIYRAQREWAAQLRADLDAEEELDARRWAWRLAAGLVVPAALERRTNA</sequence>
<dbReference type="EMBL" id="LT629710">
    <property type="protein sequence ID" value="SDP10166.1"/>
    <property type="molecule type" value="Genomic_DNA"/>
</dbReference>
<name>A0A1H0Q0A8_9ACTN</name>
<keyword evidence="2" id="KW-1185">Reference proteome</keyword>
<protein>
    <submittedName>
        <fullName evidence="1">Uncharacterized protein</fullName>
    </submittedName>
</protein>
<dbReference type="Proteomes" id="UP000198741">
    <property type="component" value="Chromosome I"/>
</dbReference>